<accession>A0A1H9RHB5</accession>
<dbReference type="GO" id="GO:0003700">
    <property type="term" value="F:DNA-binding transcription factor activity"/>
    <property type="evidence" value="ECO:0007669"/>
    <property type="project" value="InterPro"/>
</dbReference>
<evidence type="ECO:0000259" key="2">
    <source>
        <dbReference type="PROSITE" id="PS50937"/>
    </source>
</evidence>
<dbReference type="InterPro" id="IPR009061">
    <property type="entry name" value="DNA-bd_dom_put_sf"/>
</dbReference>
<evidence type="ECO:0000313" key="3">
    <source>
        <dbReference type="EMBL" id="SER72200.1"/>
    </source>
</evidence>
<dbReference type="RefSeq" id="WP_091458821.1">
    <property type="nucleotide sequence ID" value="NZ_FOGD01000013.1"/>
</dbReference>
<dbReference type="STRING" id="180197.SAMN02982919_02879"/>
<dbReference type="AlphaFoldDB" id="A0A1H9RHB5"/>
<dbReference type="PANTHER" id="PTHR30204:SF93">
    <property type="entry name" value="HTH MERR-TYPE DOMAIN-CONTAINING PROTEIN"/>
    <property type="match status" value="1"/>
</dbReference>
<dbReference type="Pfam" id="PF13411">
    <property type="entry name" value="MerR_1"/>
    <property type="match status" value="1"/>
</dbReference>
<reference evidence="3 4" key="1">
    <citation type="submission" date="2016-10" db="EMBL/GenBank/DDBJ databases">
        <authorList>
            <person name="de Groot N.N."/>
        </authorList>
    </citation>
    <scope>NUCLEOTIDE SEQUENCE [LARGE SCALE GENOMIC DNA]</scope>
    <source>
        <strain evidence="3 4">ATCC 35958</strain>
    </source>
</reference>
<dbReference type="SMART" id="SM00422">
    <property type="entry name" value="HTH_MERR"/>
    <property type="match status" value="1"/>
</dbReference>
<keyword evidence="1" id="KW-0238">DNA-binding</keyword>
<dbReference type="InterPro" id="IPR047057">
    <property type="entry name" value="MerR_fam"/>
</dbReference>
<feature type="domain" description="HTH merR-type" evidence="2">
    <location>
        <begin position="18"/>
        <end position="72"/>
    </location>
</feature>
<proteinExistence type="predicted"/>
<dbReference type="InterPro" id="IPR000551">
    <property type="entry name" value="MerR-type_HTH_dom"/>
</dbReference>
<gene>
    <name evidence="3" type="ORF">SAMN02982919_02879</name>
</gene>
<dbReference type="GO" id="GO:0003677">
    <property type="term" value="F:DNA binding"/>
    <property type="evidence" value="ECO:0007669"/>
    <property type="project" value="UniProtKB-KW"/>
</dbReference>
<keyword evidence="4" id="KW-1185">Reference proteome</keyword>
<dbReference type="Gene3D" id="1.10.1660.10">
    <property type="match status" value="1"/>
</dbReference>
<dbReference type="OrthoDB" id="9808480at2"/>
<dbReference type="EMBL" id="FOGD01000013">
    <property type="protein sequence ID" value="SER72200.1"/>
    <property type="molecule type" value="Genomic_DNA"/>
</dbReference>
<dbReference type="SUPFAM" id="SSF46955">
    <property type="entry name" value="Putative DNA-binding domain"/>
    <property type="match status" value="1"/>
</dbReference>
<dbReference type="Proteomes" id="UP000199766">
    <property type="component" value="Unassembled WGS sequence"/>
</dbReference>
<name>A0A1H9RHB5_9BURK</name>
<organism evidence="3 4">
    <name type="scientific">Giesbergeria anulus</name>
    <dbReference type="NCBI Taxonomy" id="180197"/>
    <lineage>
        <taxon>Bacteria</taxon>
        <taxon>Pseudomonadati</taxon>
        <taxon>Pseudomonadota</taxon>
        <taxon>Betaproteobacteria</taxon>
        <taxon>Burkholderiales</taxon>
        <taxon>Comamonadaceae</taxon>
        <taxon>Giesbergeria</taxon>
    </lineage>
</organism>
<evidence type="ECO:0000256" key="1">
    <source>
        <dbReference type="ARBA" id="ARBA00023125"/>
    </source>
</evidence>
<dbReference type="PANTHER" id="PTHR30204">
    <property type="entry name" value="REDOX-CYCLING DRUG-SENSING TRANSCRIPTIONAL ACTIVATOR SOXR"/>
    <property type="match status" value="1"/>
</dbReference>
<sequence>MTPTYLLNELCALVDMPIRTVRYYVQQGLVERPEGETRAARYGQKHLDQLLLIKKWTAAGLSLERIRELLAGQETEVPARSKRRGMLEVVSRLHIADGVELVIEPSRAGLTPEQVRELSRGVMALFDAIEAQAKAPPQA</sequence>
<evidence type="ECO:0000313" key="4">
    <source>
        <dbReference type="Proteomes" id="UP000199766"/>
    </source>
</evidence>
<protein>
    <submittedName>
        <fullName evidence="3">MerR HTH family regulatory protein</fullName>
    </submittedName>
</protein>
<dbReference type="CDD" id="cd00592">
    <property type="entry name" value="HTH_MerR-like"/>
    <property type="match status" value="1"/>
</dbReference>
<dbReference type="PROSITE" id="PS50937">
    <property type="entry name" value="HTH_MERR_2"/>
    <property type="match status" value="1"/>
</dbReference>